<dbReference type="EMBL" id="PJQM01000260">
    <property type="protein sequence ID" value="RCI05968.1"/>
    <property type="molecule type" value="Genomic_DNA"/>
</dbReference>
<dbReference type="Pfam" id="PF04434">
    <property type="entry name" value="SWIM"/>
    <property type="match status" value="1"/>
</dbReference>
<name>A0A367KUT8_RHIST</name>
<keyword evidence="1" id="KW-0863">Zinc-finger</keyword>
<evidence type="ECO:0000313" key="4">
    <source>
        <dbReference type="Proteomes" id="UP000253551"/>
    </source>
</evidence>
<proteinExistence type="predicted"/>
<gene>
    <name evidence="3" type="ORF">CU098_003420</name>
</gene>
<dbReference type="OrthoDB" id="337581at2759"/>
<keyword evidence="1" id="KW-0479">Metal-binding</keyword>
<reference evidence="3 4" key="1">
    <citation type="journal article" date="2018" name="G3 (Bethesda)">
        <title>Phylogenetic and Phylogenomic Definition of Rhizopus Species.</title>
        <authorList>
            <person name="Gryganskyi A.P."/>
            <person name="Golan J."/>
            <person name="Dolatabadi S."/>
            <person name="Mondo S."/>
            <person name="Robb S."/>
            <person name="Idnurm A."/>
            <person name="Muszewska A."/>
            <person name="Steczkiewicz K."/>
            <person name="Masonjones S."/>
            <person name="Liao H.L."/>
            <person name="Gajdeczka M.T."/>
            <person name="Anike F."/>
            <person name="Vuek A."/>
            <person name="Anishchenko I.M."/>
            <person name="Voigt K."/>
            <person name="de Hoog G.S."/>
            <person name="Smith M.E."/>
            <person name="Heitman J."/>
            <person name="Vilgalys R."/>
            <person name="Stajich J.E."/>
        </authorList>
    </citation>
    <scope>NUCLEOTIDE SEQUENCE [LARGE SCALE GENOMIC DNA]</scope>
    <source>
        <strain evidence="3 4">LSU 92-RS-03</strain>
    </source>
</reference>
<keyword evidence="4" id="KW-1185">Reference proteome</keyword>
<feature type="non-terminal residue" evidence="3">
    <location>
        <position position="1"/>
    </location>
</feature>
<dbReference type="Proteomes" id="UP000253551">
    <property type="component" value="Unassembled WGS sequence"/>
</dbReference>
<protein>
    <recommendedName>
        <fullName evidence="2">SWIM-type domain-containing protein</fullName>
    </recommendedName>
</protein>
<evidence type="ECO:0000259" key="2">
    <source>
        <dbReference type="PROSITE" id="PS50966"/>
    </source>
</evidence>
<dbReference type="AlphaFoldDB" id="A0A367KUT8"/>
<dbReference type="PROSITE" id="PS50966">
    <property type="entry name" value="ZF_SWIM"/>
    <property type="match status" value="1"/>
</dbReference>
<evidence type="ECO:0000313" key="3">
    <source>
        <dbReference type="EMBL" id="RCI05968.1"/>
    </source>
</evidence>
<evidence type="ECO:0000256" key="1">
    <source>
        <dbReference type="PROSITE-ProRule" id="PRU00325"/>
    </source>
</evidence>
<dbReference type="GO" id="GO:0008270">
    <property type="term" value="F:zinc ion binding"/>
    <property type="evidence" value="ECO:0007669"/>
    <property type="project" value="UniProtKB-KW"/>
</dbReference>
<feature type="domain" description="SWIM-type" evidence="2">
    <location>
        <begin position="51"/>
        <end position="89"/>
    </location>
</feature>
<accession>A0A367KUT8</accession>
<comment type="caution">
    <text evidence="3">The sequence shown here is derived from an EMBL/GenBank/DDBJ whole genome shotgun (WGS) entry which is preliminary data.</text>
</comment>
<organism evidence="3 4">
    <name type="scientific">Rhizopus stolonifer</name>
    <name type="common">Rhizopus nigricans</name>
    <dbReference type="NCBI Taxonomy" id="4846"/>
    <lineage>
        <taxon>Eukaryota</taxon>
        <taxon>Fungi</taxon>
        <taxon>Fungi incertae sedis</taxon>
        <taxon>Mucoromycota</taxon>
        <taxon>Mucoromycotina</taxon>
        <taxon>Mucoromycetes</taxon>
        <taxon>Mucorales</taxon>
        <taxon>Mucorineae</taxon>
        <taxon>Rhizopodaceae</taxon>
        <taxon>Rhizopus</taxon>
    </lineage>
</organism>
<sequence>DTLLEAIHIAEMAKVKSNSGRVVFRVSDLCLYPEEERVGKEKEDEEIENIFTCLLFPRHCSCETFLKEVILQDKSIMCRHLLAIMISHALNISENIQLNDEDFAEHYYSWVA</sequence>
<keyword evidence="1" id="KW-0862">Zinc</keyword>
<dbReference type="InterPro" id="IPR007527">
    <property type="entry name" value="Znf_SWIM"/>
</dbReference>